<feature type="non-terminal residue" evidence="2">
    <location>
        <position position="728"/>
    </location>
</feature>
<feature type="region of interest" description="Disordered" evidence="1">
    <location>
        <begin position="349"/>
        <end position="368"/>
    </location>
</feature>
<dbReference type="Proteomes" id="UP000652761">
    <property type="component" value="Unassembled WGS sequence"/>
</dbReference>
<protein>
    <submittedName>
        <fullName evidence="2">Uncharacterized protein</fullName>
    </submittedName>
</protein>
<feature type="compositionally biased region" description="Basic and acidic residues" evidence="1">
    <location>
        <begin position="674"/>
        <end position="684"/>
    </location>
</feature>
<feature type="region of interest" description="Disordered" evidence="1">
    <location>
        <begin position="666"/>
        <end position="728"/>
    </location>
</feature>
<keyword evidence="3" id="KW-1185">Reference proteome</keyword>
<dbReference type="EMBL" id="NMUH01001237">
    <property type="protein sequence ID" value="MQL90397.1"/>
    <property type="molecule type" value="Genomic_DNA"/>
</dbReference>
<accession>A0A843V6Z6</accession>
<name>A0A843V6Z6_COLES</name>
<evidence type="ECO:0000313" key="3">
    <source>
        <dbReference type="Proteomes" id="UP000652761"/>
    </source>
</evidence>
<proteinExistence type="predicted"/>
<sequence length="728" mass="79198">RLYIDVAQTIFYLALRVVTFHRLLRSLFGRKVQAPCQPIKTRGSRARRQLSWRVLHPTKGRLQRCHRRSYGKSLHKRLAKRSSVVFGSFSPSSTRSLPPSTFDCLGGCFYVSNHLGGGHGGQDSPGRSGNLFGRPRRRGRLFMAPAAGTTSCSVERIVVGTVATTSLATTPAGAETSVASATFSRRTGDTAPSLLLLEEAPAVLLAAPCSAPPTWEALEGSLSFEQVEPLASSMAGLPDPSLTTTSPSSAAIPCATSGRSVEAARDTPWSADFAALLFLRSSDCALSSSSSVPSSSCGGVAWTAFCFFRARSCSASSALSSTRTGLFFAEGRLARTLFRSLGLGRAPPSWRGSNERRCHRSANPHCGRNPGNGGSIIAFEHHGSVRQTRHSPLDPFRPPALRPLRTKKTRRRKVSRGSPNLRVKRPRGYVLTPRFAEPVLNEHELGHVSFSVPNACSEKLVRRPCLILDQTRKAVLPRRTHNSGESPLSTTPVAHEEQPVHPTLVVGVLVGQANMHPVRSVLGVVDVCSRRPRSRQLEVCSEDVRRAPDLFQFADNTEDTYVSPGVGRQLYRRNAPSIQERLRHLRQRQPEACLQVINGEDQAAWFVHQDGVALLGVDDLLLLPDPETLAEPAVVAASNSTRRRDGHPARSGDGLPFACHCWKDRRGQRRHKGTKEEMETGEGKKARKLKAGRFLGGVAPALVSSPPYKERGGNEIRGGPQNAAPSRF</sequence>
<dbReference type="AlphaFoldDB" id="A0A843V6Z6"/>
<gene>
    <name evidence="2" type="ORF">Taro_022981</name>
</gene>
<organism evidence="2 3">
    <name type="scientific">Colocasia esculenta</name>
    <name type="common">Wild taro</name>
    <name type="synonym">Arum esculentum</name>
    <dbReference type="NCBI Taxonomy" id="4460"/>
    <lineage>
        <taxon>Eukaryota</taxon>
        <taxon>Viridiplantae</taxon>
        <taxon>Streptophyta</taxon>
        <taxon>Embryophyta</taxon>
        <taxon>Tracheophyta</taxon>
        <taxon>Spermatophyta</taxon>
        <taxon>Magnoliopsida</taxon>
        <taxon>Liliopsida</taxon>
        <taxon>Araceae</taxon>
        <taxon>Aroideae</taxon>
        <taxon>Colocasieae</taxon>
        <taxon>Colocasia</taxon>
    </lineage>
</organism>
<reference evidence="2" key="1">
    <citation type="submission" date="2017-07" db="EMBL/GenBank/DDBJ databases">
        <title>Taro Niue Genome Assembly and Annotation.</title>
        <authorList>
            <person name="Atibalentja N."/>
            <person name="Keating K."/>
            <person name="Fields C.J."/>
        </authorList>
    </citation>
    <scope>NUCLEOTIDE SEQUENCE</scope>
    <source>
        <strain evidence="2">Niue_2</strain>
        <tissue evidence="2">Leaf</tissue>
    </source>
</reference>
<comment type="caution">
    <text evidence="2">The sequence shown here is derived from an EMBL/GenBank/DDBJ whole genome shotgun (WGS) entry which is preliminary data.</text>
</comment>
<evidence type="ECO:0000256" key="1">
    <source>
        <dbReference type="SAM" id="MobiDB-lite"/>
    </source>
</evidence>
<evidence type="ECO:0000313" key="2">
    <source>
        <dbReference type="EMBL" id="MQL90397.1"/>
    </source>
</evidence>